<evidence type="ECO:0000313" key="2">
    <source>
        <dbReference type="EMBL" id="SFK60134.1"/>
    </source>
</evidence>
<gene>
    <name evidence="2" type="ORF">SAMN02745775_104189</name>
</gene>
<accession>A0A1I4AUN9</accession>
<feature type="signal peptide" evidence="1">
    <location>
        <begin position="1"/>
        <end position="21"/>
    </location>
</feature>
<evidence type="ECO:0000313" key="3">
    <source>
        <dbReference type="Proteomes" id="UP000199473"/>
    </source>
</evidence>
<dbReference type="STRING" id="1123062.SAMN02745775_104189"/>
<dbReference type="Proteomes" id="UP000199473">
    <property type="component" value="Unassembled WGS sequence"/>
</dbReference>
<keyword evidence="3" id="KW-1185">Reference proteome</keyword>
<name>A0A1I4AUN9_9PROT</name>
<evidence type="ECO:0000256" key="1">
    <source>
        <dbReference type="SAM" id="SignalP"/>
    </source>
</evidence>
<proteinExistence type="predicted"/>
<sequence>MIRLARISVCIVAMTIQPASAQRLPWFGVDPLVADALGALRETDHWIATAIKPFHPPTVIEGRDDGAAIPSFDPTQHLRYRLVDMRPGTPRAVFLLLAWHSISGNGPSPGVIMQQVVTAAGRRWHIACEFRDYGLSLTLLDRRSHGWRHFRVASGEYGWRPATFTPDAPLPGGAPEGAMECVPLVLTEFPP</sequence>
<organism evidence="2 3">
    <name type="scientific">Falsiroseomonas stagni DSM 19981</name>
    <dbReference type="NCBI Taxonomy" id="1123062"/>
    <lineage>
        <taxon>Bacteria</taxon>
        <taxon>Pseudomonadati</taxon>
        <taxon>Pseudomonadota</taxon>
        <taxon>Alphaproteobacteria</taxon>
        <taxon>Acetobacterales</taxon>
        <taxon>Roseomonadaceae</taxon>
        <taxon>Falsiroseomonas</taxon>
    </lineage>
</organism>
<feature type="chain" id="PRO_5011618620" evidence="1">
    <location>
        <begin position="22"/>
        <end position="191"/>
    </location>
</feature>
<reference evidence="2 3" key="1">
    <citation type="submission" date="2016-10" db="EMBL/GenBank/DDBJ databases">
        <authorList>
            <person name="de Groot N.N."/>
        </authorList>
    </citation>
    <scope>NUCLEOTIDE SEQUENCE [LARGE SCALE GENOMIC DNA]</scope>
    <source>
        <strain evidence="2 3">DSM 19981</strain>
    </source>
</reference>
<dbReference type="OrthoDB" id="7273071at2"/>
<dbReference type="EMBL" id="FOSQ01000004">
    <property type="protein sequence ID" value="SFK60134.1"/>
    <property type="molecule type" value="Genomic_DNA"/>
</dbReference>
<protein>
    <submittedName>
        <fullName evidence="2">Uncharacterized protein</fullName>
    </submittedName>
</protein>
<dbReference type="AlphaFoldDB" id="A0A1I4AUN9"/>
<keyword evidence="1" id="KW-0732">Signal</keyword>
<dbReference type="RefSeq" id="WP_092960203.1">
    <property type="nucleotide sequence ID" value="NZ_FOSQ01000004.1"/>
</dbReference>